<dbReference type="Gene3D" id="2.60.40.10">
    <property type="entry name" value="Immunoglobulins"/>
    <property type="match status" value="2"/>
</dbReference>
<feature type="domain" description="Ig-like" evidence="8">
    <location>
        <begin position="200"/>
        <end position="292"/>
    </location>
</feature>
<name>A0ABY7EAB0_MYAAR</name>
<evidence type="ECO:0000256" key="2">
    <source>
        <dbReference type="ARBA" id="ARBA00022692"/>
    </source>
</evidence>
<reference evidence="9" key="1">
    <citation type="submission" date="2022-11" db="EMBL/GenBank/DDBJ databases">
        <title>Centuries of genome instability and evolution in soft-shell clam transmissible cancer (bioRxiv).</title>
        <authorList>
            <person name="Hart S.F.M."/>
            <person name="Yonemitsu M.A."/>
            <person name="Giersch R.M."/>
            <person name="Beal B.F."/>
            <person name="Arriagada G."/>
            <person name="Davis B.W."/>
            <person name="Ostrander E.A."/>
            <person name="Goff S.P."/>
            <person name="Metzger M.J."/>
        </authorList>
    </citation>
    <scope>NUCLEOTIDE SEQUENCE</scope>
    <source>
        <strain evidence="9">MELC-2E11</strain>
        <tissue evidence="9">Siphon/mantle</tissue>
    </source>
</reference>
<dbReference type="PROSITE" id="PS50835">
    <property type="entry name" value="IG_LIKE"/>
    <property type="match status" value="1"/>
</dbReference>
<evidence type="ECO:0000313" key="9">
    <source>
        <dbReference type="EMBL" id="WAR05856.1"/>
    </source>
</evidence>
<dbReference type="InterPro" id="IPR007110">
    <property type="entry name" value="Ig-like_dom"/>
</dbReference>
<organism evidence="9 10">
    <name type="scientific">Mya arenaria</name>
    <name type="common">Soft-shell clam</name>
    <dbReference type="NCBI Taxonomy" id="6604"/>
    <lineage>
        <taxon>Eukaryota</taxon>
        <taxon>Metazoa</taxon>
        <taxon>Spiralia</taxon>
        <taxon>Lophotrochozoa</taxon>
        <taxon>Mollusca</taxon>
        <taxon>Bivalvia</taxon>
        <taxon>Autobranchia</taxon>
        <taxon>Heteroconchia</taxon>
        <taxon>Euheterodonta</taxon>
        <taxon>Imparidentia</taxon>
        <taxon>Neoheterodontei</taxon>
        <taxon>Myida</taxon>
        <taxon>Myoidea</taxon>
        <taxon>Myidae</taxon>
        <taxon>Mya</taxon>
    </lineage>
</organism>
<protein>
    <recommendedName>
        <fullName evidence="8">Ig-like domain-containing protein</fullName>
    </recommendedName>
</protein>
<keyword evidence="3 7" id="KW-1133">Transmembrane helix</keyword>
<dbReference type="EMBL" id="CP111016">
    <property type="protein sequence ID" value="WAR05856.1"/>
    <property type="molecule type" value="Genomic_DNA"/>
</dbReference>
<dbReference type="Pfam" id="PF13927">
    <property type="entry name" value="Ig_3"/>
    <property type="match status" value="1"/>
</dbReference>
<dbReference type="Proteomes" id="UP001164746">
    <property type="component" value="Chromosome 5"/>
</dbReference>
<evidence type="ECO:0000313" key="10">
    <source>
        <dbReference type="Proteomes" id="UP001164746"/>
    </source>
</evidence>
<feature type="region of interest" description="Disordered" evidence="6">
    <location>
        <begin position="319"/>
        <end position="339"/>
    </location>
</feature>
<evidence type="ECO:0000256" key="6">
    <source>
        <dbReference type="SAM" id="MobiDB-lite"/>
    </source>
</evidence>
<keyword evidence="5" id="KW-1015">Disulfide bond</keyword>
<evidence type="ECO:0000256" key="1">
    <source>
        <dbReference type="ARBA" id="ARBA00004167"/>
    </source>
</evidence>
<sequence>MDKTHKWRIGTSYGRYVSISKSIGQLENVNPNGPPNISANEELLEGETVDITCTSSSARPPPLLKFLVEATEIDTNTNVSTIYEDSTGLYTSVSKLHSFKREWGNKNPPSRLIIAVIDQGNLSTTAVRCSALDSNPVCNIKWESSIEVFRYTILPQSNISTIWLNVTDVDYGKQINCSAECPHFLNVLSNSTILIFAKKPKVEIRLSSVLPVPPNTNLALTCFANAYPNGNITWTTLKAPNAPTSDGEFCVNASTCIYEMTTSDVEQEYNCIAKNAHGSDNSGFLDIAIGISSGIAFLLIITVVMCLCRYHIQAKNRKEDNQTEMAQLQSPTVAESDGT</sequence>
<feature type="transmembrane region" description="Helical" evidence="7">
    <location>
        <begin position="287"/>
        <end position="308"/>
    </location>
</feature>
<dbReference type="SUPFAM" id="SSF48726">
    <property type="entry name" value="Immunoglobulin"/>
    <property type="match status" value="2"/>
</dbReference>
<dbReference type="InterPro" id="IPR051036">
    <property type="entry name" value="SIGLEC"/>
</dbReference>
<comment type="subcellular location">
    <subcellularLocation>
        <location evidence="1">Membrane</location>
        <topology evidence="1">Single-pass membrane protein</topology>
    </subcellularLocation>
</comment>
<dbReference type="PANTHER" id="PTHR12035:SF125">
    <property type="entry name" value="SIALIC ACID-BINDING IG-LIKE LECTIN 5"/>
    <property type="match status" value="1"/>
</dbReference>
<keyword evidence="10" id="KW-1185">Reference proteome</keyword>
<dbReference type="PANTHER" id="PTHR12035">
    <property type="entry name" value="SIALIC ACID BINDING IMMUNOGLOBULIN-LIKE LECTIN"/>
    <property type="match status" value="1"/>
</dbReference>
<dbReference type="InterPro" id="IPR013162">
    <property type="entry name" value="CD80_C2-set"/>
</dbReference>
<gene>
    <name evidence="9" type="ORF">MAR_021225</name>
</gene>
<evidence type="ECO:0000259" key="8">
    <source>
        <dbReference type="PROSITE" id="PS50835"/>
    </source>
</evidence>
<dbReference type="InterPro" id="IPR013783">
    <property type="entry name" value="Ig-like_fold"/>
</dbReference>
<evidence type="ECO:0000256" key="5">
    <source>
        <dbReference type="ARBA" id="ARBA00023157"/>
    </source>
</evidence>
<proteinExistence type="predicted"/>
<feature type="compositionally biased region" description="Polar residues" evidence="6">
    <location>
        <begin position="323"/>
        <end position="339"/>
    </location>
</feature>
<evidence type="ECO:0000256" key="4">
    <source>
        <dbReference type="ARBA" id="ARBA00023136"/>
    </source>
</evidence>
<evidence type="ECO:0000256" key="7">
    <source>
        <dbReference type="SAM" id="Phobius"/>
    </source>
</evidence>
<dbReference type="InterPro" id="IPR036179">
    <property type="entry name" value="Ig-like_dom_sf"/>
</dbReference>
<keyword evidence="4 7" id="KW-0472">Membrane</keyword>
<dbReference type="Pfam" id="PF08205">
    <property type="entry name" value="C2-set_2"/>
    <property type="match status" value="1"/>
</dbReference>
<keyword evidence="2 7" id="KW-0812">Transmembrane</keyword>
<accession>A0ABY7EAB0</accession>
<evidence type="ECO:0000256" key="3">
    <source>
        <dbReference type="ARBA" id="ARBA00022989"/>
    </source>
</evidence>